<evidence type="ECO:0000313" key="2">
    <source>
        <dbReference type="EMBL" id="NYE69520.1"/>
    </source>
</evidence>
<organism evidence="2 3">
    <name type="scientific">Microlunatus parietis</name>
    <dbReference type="NCBI Taxonomy" id="682979"/>
    <lineage>
        <taxon>Bacteria</taxon>
        <taxon>Bacillati</taxon>
        <taxon>Actinomycetota</taxon>
        <taxon>Actinomycetes</taxon>
        <taxon>Propionibacteriales</taxon>
        <taxon>Propionibacteriaceae</taxon>
        <taxon>Microlunatus</taxon>
    </lineage>
</organism>
<dbReference type="RefSeq" id="WP_179748354.1">
    <property type="nucleotide sequence ID" value="NZ_JACCBU010000001.1"/>
</dbReference>
<feature type="transmembrane region" description="Helical" evidence="1">
    <location>
        <begin position="49"/>
        <end position="68"/>
    </location>
</feature>
<feature type="transmembrane region" description="Helical" evidence="1">
    <location>
        <begin position="184"/>
        <end position="203"/>
    </location>
</feature>
<feature type="transmembrane region" description="Helical" evidence="1">
    <location>
        <begin position="80"/>
        <end position="101"/>
    </location>
</feature>
<name>A0A7Y9I3X6_9ACTN</name>
<feature type="transmembrane region" description="Helical" evidence="1">
    <location>
        <begin position="138"/>
        <end position="163"/>
    </location>
</feature>
<keyword evidence="1" id="KW-1133">Transmembrane helix</keyword>
<comment type="caution">
    <text evidence="2">The sequence shown here is derived from an EMBL/GenBank/DDBJ whole genome shotgun (WGS) entry which is preliminary data.</text>
</comment>
<dbReference type="Proteomes" id="UP000569914">
    <property type="component" value="Unassembled WGS sequence"/>
</dbReference>
<keyword evidence="1" id="KW-0472">Membrane</keyword>
<proteinExistence type="predicted"/>
<sequence>MANRSRVRNWIAKNYTVPAMIVTAFGVLSSAAGFVVAVGDPEGENPLSWFMFLGPAIAGAFPTVELAWQREHDLSLPTVVRRWFLYPVFGAAGAVIAMGLAELSVRSSGALAAAQAADKWHYWFPADGPAVPSVLFGLLGYVAGLLLALTFYVVVLCPLQILLRPRQAIAENRLDRSPEHFRRNRAALALMPFLVLGAVVIGIAMTQGILWLAVVAILLEIAMTVAAVRLQRVDPARRRTS</sequence>
<dbReference type="EMBL" id="JACCBU010000001">
    <property type="protein sequence ID" value="NYE69520.1"/>
    <property type="molecule type" value="Genomic_DNA"/>
</dbReference>
<keyword evidence="1" id="KW-0812">Transmembrane</keyword>
<keyword evidence="3" id="KW-1185">Reference proteome</keyword>
<feature type="transmembrane region" description="Helical" evidence="1">
    <location>
        <begin position="12"/>
        <end position="37"/>
    </location>
</feature>
<protein>
    <submittedName>
        <fullName evidence="2">Uncharacterized protein</fullName>
    </submittedName>
</protein>
<accession>A0A7Y9I3X6</accession>
<gene>
    <name evidence="2" type="ORF">BKA15_000849</name>
</gene>
<dbReference type="AlphaFoldDB" id="A0A7Y9I3X6"/>
<evidence type="ECO:0000313" key="3">
    <source>
        <dbReference type="Proteomes" id="UP000569914"/>
    </source>
</evidence>
<reference evidence="2 3" key="1">
    <citation type="submission" date="2020-07" db="EMBL/GenBank/DDBJ databases">
        <title>Sequencing the genomes of 1000 actinobacteria strains.</title>
        <authorList>
            <person name="Klenk H.-P."/>
        </authorList>
    </citation>
    <scope>NUCLEOTIDE SEQUENCE [LARGE SCALE GENOMIC DNA]</scope>
    <source>
        <strain evidence="2 3">DSM 22083</strain>
    </source>
</reference>
<feature type="transmembrane region" description="Helical" evidence="1">
    <location>
        <begin position="209"/>
        <end position="230"/>
    </location>
</feature>
<evidence type="ECO:0000256" key="1">
    <source>
        <dbReference type="SAM" id="Phobius"/>
    </source>
</evidence>